<dbReference type="RefSeq" id="WP_090678558.1">
    <property type="nucleotide sequence ID" value="NZ_FORU01000005.1"/>
</dbReference>
<dbReference type="Pfam" id="PF12099">
    <property type="entry name" value="DUF3575"/>
    <property type="match status" value="1"/>
</dbReference>
<proteinExistence type="predicted"/>
<protein>
    <recommendedName>
        <fullName evidence="4">DUF3575 domain-containing protein</fullName>
    </recommendedName>
</protein>
<evidence type="ECO:0008006" key="4">
    <source>
        <dbReference type="Google" id="ProtNLM"/>
    </source>
</evidence>
<gene>
    <name evidence="2" type="ORF">SAMN04487893_10574</name>
</gene>
<evidence type="ECO:0000313" key="2">
    <source>
        <dbReference type="EMBL" id="SFJ29283.1"/>
    </source>
</evidence>
<organism evidence="2 3">
    <name type="scientific">Myroides guanonis</name>
    <dbReference type="NCBI Taxonomy" id="1150112"/>
    <lineage>
        <taxon>Bacteria</taxon>
        <taxon>Pseudomonadati</taxon>
        <taxon>Bacteroidota</taxon>
        <taxon>Flavobacteriia</taxon>
        <taxon>Flavobacteriales</taxon>
        <taxon>Flavobacteriaceae</taxon>
        <taxon>Myroides</taxon>
    </lineage>
</organism>
<evidence type="ECO:0000313" key="3">
    <source>
        <dbReference type="Proteomes" id="UP000243887"/>
    </source>
</evidence>
<accession>A0A1I3Q5M7</accession>
<feature type="signal peptide" evidence="1">
    <location>
        <begin position="1"/>
        <end position="22"/>
    </location>
</feature>
<dbReference type="OrthoDB" id="1118958at2"/>
<reference evidence="3" key="1">
    <citation type="submission" date="2016-10" db="EMBL/GenBank/DDBJ databases">
        <authorList>
            <person name="Varghese N."/>
            <person name="Submissions S."/>
        </authorList>
    </citation>
    <scope>NUCLEOTIDE SEQUENCE [LARGE SCALE GENOMIC DNA]</scope>
    <source>
        <strain evidence="3">DSM 26542</strain>
    </source>
</reference>
<keyword evidence="3" id="KW-1185">Reference proteome</keyword>
<dbReference type="STRING" id="1150112.SAMN04487893_10574"/>
<dbReference type="EMBL" id="FORU01000005">
    <property type="protein sequence ID" value="SFJ29283.1"/>
    <property type="molecule type" value="Genomic_DNA"/>
</dbReference>
<dbReference type="AlphaFoldDB" id="A0A1I3Q5M7"/>
<sequence length="261" mass="29286">MKKKIHLIIATCFITGALFAQTAETESVQFETETEKEVSKSNLIKFNIAPLIWGTGSLSYERKVTKRVTAGGTLNYRPNGHAPFKSNLEDIISDGDNSSFDVNALKYSNFSFAPEVKFYLGEKGAFHGFYMAAFAKWENTKVDYLYRFEELTLIDKDPELPLDGTAKAFSGGVYFGAQWHLGKNIFLDWQIIGGNFGSAKIDITASKDLTIEEQDQLRDFAEDLKDSFEDIDYEINGKGAKLKGKMPWAGLRTGISIAYRF</sequence>
<name>A0A1I3Q5M7_9FLAO</name>
<keyword evidence="1" id="KW-0732">Signal</keyword>
<evidence type="ECO:0000256" key="1">
    <source>
        <dbReference type="SAM" id="SignalP"/>
    </source>
</evidence>
<feature type="chain" id="PRO_5017195705" description="DUF3575 domain-containing protein" evidence="1">
    <location>
        <begin position="23"/>
        <end position="261"/>
    </location>
</feature>
<dbReference type="InterPro" id="IPR021958">
    <property type="entry name" value="DUF3575"/>
</dbReference>
<dbReference type="Proteomes" id="UP000243887">
    <property type="component" value="Unassembled WGS sequence"/>
</dbReference>